<evidence type="ECO:0000313" key="6">
    <source>
        <dbReference type="Proteomes" id="UP000061839"/>
    </source>
</evidence>
<keyword evidence="2 3" id="KW-0378">Hydrolase</keyword>
<evidence type="ECO:0000256" key="1">
    <source>
        <dbReference type="ARBA" id="ARBA00005964"/>
    </source>
</evidence>
<gene>
    <name evidence="5" type="ORF">UM93_09560</name>
</gene>
<evidence type="ECO:0000256" key="3">
    <source>
        <dbReference type="RuleBase" id="RU361235"/>
    </source>
</evidence>
<feature type="domain" description="Carboxylesterase type B" evidence="4">
    <location>
        <begin position="9"/>
        <end position="460"/>
    </location>
</feature>
<dbReference type="Proteomes" id="UP000061839">
    <property type="component" value="Chromosome"/>
</dbReference>
<dbReference type="EMBL" id="CP011005">
    <property type="protein sequence ID" value="AJT41697.1"/>
    <property type="molecule type" value="Genomic_DNA"/>
</dbReference>
<dbReference type="HOGENOM" id="CLU_006586_16_0_11"/>
<dbReference type="GO" id="GO:0016787">
    <property type="term" value="F:hydrolase activity"/>
    <property type="evidence" value="ECO:0007669"/>
    <property type="project" value="UniProtKB-KW"/>
</dbReference>
<evidence type="ECO:0000259" key="4">
    <source>
        <dbReference type="Pfam" id="PF00135"/>
    </source>
</evidence>
<accession>A0A0D4BZ30</accession>
<evidence type="ECO:0000313" key="5">
    <source>
        <dbReference type="EMBL" id="AJT41697.1"/>
    </source>
</evidence>
<dbReference type="InterPro" id="IPR029058">
    <property type="entry name" value="AB_hydrolase_fold"/>
</dbReference>
<reference evidence="5 6" key="1">
    <citation type="journal article" date="2015" name="Genome Announc.">
        <title>Complete Genome Sequencing of Protease-Producing Novel Arthrobacter sp. Strain IHBB 11108 Using PacBio Single-Molecule Real-Time Sequencing Technology.</title>
        <authorList>
            <person name="Kiran S."/>
            <person name="Swarnkar M.K."/>
            <person name="Pal M."/>
            <person name="Thakur R."/>
            <person name="Tewari R."/>
            <person name="Singh A.K."/>
            <person name="Gulati A."/>
        </authorList>
    </citation>
    <scope>NUCLEOTIDE SEQUENCE [LARGE SCALE GENOMIC DNA]</scope>
    <source>
        <strain evidence="5 6">IHBB 11108</strain>
    </source>
</reference>
<dbReference type="STRING" id="1618207.UM93_09560"/>
<dbReference type="PROSITE" id="PS00122">
    <property type="entry name" value="CARBOXYLESTERASE_B_1"/>
    <property type="match status" value="1"/>
</dbReference>
<dbReference type="AlphaFoldDB" id="A0A0D4BZ30"/>
<dbReference type="SUPFAM" id="SSF53474">
    <property type="entry name" value="alpha/beta-Hydrolases"/>
    <property type="match status" value="1"/>
</dbReference>
<name>A0A0D4BZ30_9MICC</name>
<dbReference type="PANTHER" id="PTHR11559">
    <property type="entry name" value="CARBOXYLESTERASE"/>
    <property type="match status" value="1"/>
</dbReference>
<dbReference type="Gene3D" id="3.40.50.1820">
    <property type="entry name" value="alpha/beta hydrolase"/>
    <property type="match status" value="1"/>
</dbReference>
<proteinExistence type="inferred from homology"/>
<dbReference type="EC" id="3.1.1.-" evidence="3"/>
<dbReference type="RefSeq" id="WP_045075229.1">
    <property type="nucleotide sequence ID" value="NZ_CP011005.1"/>
</dbReference>
<dbReference type="OrthoDB" id="3199405at2"/>
<dbReference type="InterPro" id="IPR050309">
    <property type="entry name" value="Type-B_Carboxylest/Lipase"/>
</dbReference>
<evidence type="ECO:0000256" key="2">
    <source>
        <dbReference type="ARBA" id="ARBA00022801"/>
    </source>
</evidence>
<dbReference type="InterPro" id="IPR002018">
    <property type="entry name" value="CarbesteraseB"/>
</dbReference>
<dbReference type="KEGG" id="ari:UM93_09560"/>
<keyword evidence="6" id="KW-1185">Reference proteome</keyword>
<dbReference type="PATRIC" id="fig|1618207.4.peg.1936"/>
<organism evidence="5 6">
    <name type="scientific">Psychromicrobium lacuslunae</name>
    <dbReference type="NCBI Taxonomy" id="1618207"/>
    <lineage>
        <taxon>Bacteria</taxon>
        <taxon>Bacillati</taxon>
        <taxon>Actinomycetota</taxon>
        <taxon>Actinomycetes</taxon>
        <taxon>Micrococcales</taxon>
        <taxon>Micrococcaceae</taxon>
        <taxon>Psychromicrobium</taxon>
    </lineage>
</organism>
<dbReference type="ESTHER" id="9micc-a0a0d4bz30">
    <property type="family name" value="Carb_B_Bacteria"/>
</dbReference>
<comment type="similarity">
    <text evidence="1 3">Belongs to the type-B carboxylesterase/lipase family.</text>
</comment>
<sequence>MKSEQSGSQVVVNTASGKVRGLIDGQSIRFRGIPFAAAPFGENRYRFPQPVHSWDGIRDAFHSGVGAPQPVADEDPFNSYFNPVQQGEDCLSLDIWTPDVGGVNLPVMVWIHGGGFMTGAGSVPAHDGRTFARDGIVHVGINYRLGIDGFLYLGEGTDNLGLRDQVAALEWVQQNIAAFGGDPANVTVFGQSAGAVSVIDLLAMPAARGLFARAIAQSGSPAVTASIDSAAQVTNKVAERLGVPATRDGLLRVSVERTVAEIWPMTMDWLDFRNWGSQSFTVSPWRAVHGTESLPETPLAAATRSEVPLLAGTTTNETTGFLKSLGLLEKMNWLAGAAILRQLGADRAIRRSYRQQREIHGKLRMVEAVWTDWAFRIPLINLLDARTAASYFYEFCWQDPSLPAGLGANHALEVPFVRDDFASARAVGEAGEQMLQQAPQELADQMHQAWVNFATSGDPGWPRYQVDRRLTMMFGNKSEVLPDPAAAARLAWQGKR</sequence>
<protein>
    <recommendedName>
        <fullName evidence="3">Carboxylic ester hydrolase</fullName>
        <ecNumber evidence="3">3.1.1.-</ecNumber>
    </recommendedName>
</protein>
<dbReference type="Pfam" id="PF00135">
    <property type="entry name" value="COesterase"/>
    <property type="match status" value="1"/>
</dbReference>
<dbReference type="InterPro" id="IPR019826">
    <property type="entry name" value="Carboxylesterase_B_AS"/>
</dbReference>